<keyword evidence="1" id="KW-0812">Transmembrane</keyword>
<feature type="transmembrane region" description="Helical" evidence="1">
    <location>
        <begin position="82"/>
        <end position="98"/>
    </location>
</feature>
<gene>
    <name evidence="2" type="ORF">EDP2_2024</name>
</gene>
<evidence type="ECO:0000313" key="3">
    <source>
        <dbReference type="Proteomes" id="UP000017834"/>
    </source>
</evidence>
<keyword evidence="1" id="KW-1133">Transmembrane helix</keyword>
<feature type="transmembrane region" description="Helical" evidence="1">
    <location>
        <begin position="38"/>
        <end position="62"/>
    </location>
</feature>
<protein>
    <submittedName>
        <fullName evidence="2">Membrane protein</fullName>
    </submittedName>
</protein>
<dbReference type="Proteomes" id="UP000017834">
    <property type="component" value="Unassembled WGS sequence"/>
</dbReference>
<name>A0ABN0QCK1_ENTCL</name>
<evidence type="ECO:0000313" key="2">
    <source>
        <dbReference type="EMBL" id="ESS60075.1"/>
    </source>
</evidence>
<proteinExistence type="predicted"/>
<organism evidence="2 3">
    <name type="scientific">Enterobacter cloacae S611</name>
    <dbReference type="NCBI Taxonomy" id="1399146"/>
    <lineage>
        <taxon>Bacteria</taxon>
        <taxon>Pseudomonadati</taxon>
        <taxon>Pseudomonadota</taxon>
        <taxon>Gammaproteobacteria</taxon>
        <taxon>Enterobacterales</taxon>
        <taxon>Enterobacteriaceae</taxon>
        <taxon>Enterobacter</taxon>
        <taxon>Enterobacter cloacae complex</taxon>
    </lineage>
</organism>
<reference evidence="2 3" key="1">
    <citation type="journal article" date="2014" name="Genome Announc.">
        <title>Draft Genome Sequence of Enterobacter cloacae Strain S611.</title>
        <authorList>
            <person name="Wang D."/>
            <person name="Han C.S."/>
            <person name="Dichosa A.E."/>
            <person name="Gleasner C.D."/>
            <person name="Johnson S.L."/>
            <person name="Daligault H.E."/>
            <person name="Davenport K.W."/>
            <person name="Li P.E."/>
            <person name="Pierson E.A."/>
            <person name="Pierson L.S.III."/>
        </authorList>
    </citation>
    <scope>NUCLEOTIDE SEQUENCE [LARGE SCALE GENOMIC DNA]</scope>
    <source>
        <strain evidence="2 3">S611</strain>
    </source>
</reference>
<keyword evidence="1" id="KW-0472">Membrane</keyword>
<sequence length="108" mass="12771">MELFQPLPIWPIILYYTLSIAIFALLFTIKTKINNRNYYWLFVFYTFFVVAVAAIQFCILMHGTSFMKGFLHINLDVDRYDSIRWGAGFFALISYFAMPQNKYVKVAK</sequence>
<dbReference type="EMBL" id="AXOM01000010">
    <property type="protein sequence ID" value="ESS60075.1"/>
    <property type="molecule type" value="Genomic_DNA"/>
</dbReference>
<comment type="caution">
    <text evidence="2">The sequence shown here is derived from an EMBL/GenBank/DDBJ whole genome shotgun (WGS) entry which is preliminary data.</text>
</comment>
<feature type="transmembrane region" description="Helical" evidence="1">
    <location>
        <begin position="12"/>
        <end position="29"/>
    </location>
</feature>
<keyword evidence="3" id="KW-1185">Reference proteome</keyword>
<evidence type="ECO:0000256" key="1">
    <source>
        <dbReference type="SAM" id="Phobius"/>
    </source>
</evidence>
<accession>A0ABN0QCK1</accession>